<dbReference type="EMBL" id="JAKGSG010000027">
    <property type="protein sequence ID" value="MCF4121202.1"/>
    <property type="molecule type" value="Genomic_DNA"/>
</dbReference>
<comment type="caution">
    <text evidence="3">The sequence shown here is derived from an EMBL/GenBank/DDBJ whole genome shotgun (WGS) entry which is preliminary data.</text>
</comment>
<evidence type="ECO:0000313" key="3">
    <source>
        <dbReference type="EMBL" id="MCF4121202.1"/>
    </source>
</evidence>
<evidence type="ECO:0000259" key="2">
    <source>
        <dbReference type="SMART" id="SM00849"/>
    </source>
</evidence>
<sequence>MTGPDPTGSTGYTGDVAPGGPADVRVLDRVVIRKLSVGPTDNNTYLLTCRRTGAQLLIDAAADAQRLMDLVDEAEGDGPGAGPLDAGPPLEVVATTHRHGDHLGALPDVVAVTGARTVAGADDAEAIEETTGVPVDTLLRDGDRVTFGEITLDAIPLRGHTPGSVAYAYAEPAGASAAEAVSHRVHLFTGDSLFPGGVGNTDRDPERFAQLFGDVTTRLFDRFGDDTWVYPGHGKDTTLGRERPHLQEWRERGW</sequence>
<reference evidence="3" key="1">
    <citation type="submission" date="2022-01" db="EMBL/GenBank/DDBJ databases">
        <title>Antribacter sp. nov., isolated from Guizhou of China.</title>
        <authorList>
            <person name="Chengliang C."/>
            <person name="Ya Z."/>
        </authorList>
    </citation>
    <scope>NUCLEOTIDE SEQUENCE</scope>
    <source>
        <strain evidence="3">KLBMP 9083</strain>
    </source>
</reference>
<protein>
    <submittedName>
        <fullName evidence="3">MBL fold metallo-hydrolase</fullName>
    </submittedName>
</protein>
<proteinExistence type="predicted"/>
<dbReference type="Gene3D" id="3.60.15.10">
    <property type="entry name" value="Ribonuclease Z/Hydroxyacylglutathione hydrolase-like"/>
    <property type="match status" value="1"/>
</dbReference>
<dbReference type="Proteomes" id="UP001165405">
    <property type="component" value="Unassembled WGS sequence"/>
</dbReference>
<dbReference type="AlphaFoldDB" id="A0AA41U950"/>
<evidence type="ECO:0000313" key="4">
    <source>
        <dbReference type="Proteomes" id="UP001165405"/>
    </source>
</evidence>
<organism evidence="3 4">
    <name type="scientific">Antribacter soli</name>
    <dbReference type="NCBI Taxonomy" id="2910976"/>
    <lineage>
        <taxon>Bacteria</taxon>
        <taxon>Bacillati</taxon>
        <taxon>Actinomycetota</taxon>
        <taxon>Actinomycetes</taxon>
        <taxon>Micrococcales</taxon>
        <taxon>Promicromonosporaceae</taxon>
        <taxon>Antribacter</taxon>
    </lineage>
</organism>
<dbReference type="SUPFAM" id="SSF56281">
    <property type="entry name" value="Metallo-hydrolase/oxidoreductase"/>
    <property type="match status" value="1"/>
</dbReference>
<gene>
    <name evidence="3" type="ORF">L1785_09425</name>
</gene>
<keyword evidence="4" id="KW-1185">Reference proteome</keyword>
<dbReference type="PANTHER" id="PTHR46233:SF1">
    <property type="entry name" value="CONSERVED PROTEIN"/>
    <property type="match status" value="1"/>
</dbReference>
<dbReference type="RefSeq" id="WP_236089002.1">
    <property type="nucleotide sequence ID" value="NZ_JAKGSG010000027.1"/>
</dbReference>
<dbReference type="SMART" id="SM00849">
    <property type="entry name" value="Lactamase_B"/>
    <property type="match status" value="1"/>
</dbReference>
<evidence type="ECO:0000256" key="1">
    <source>
        <dbReference type="SAM" id="MobiDB-lite"/>
    </source>
</evidence>
<name>A0AA41U950_9MICO</name>
<dbReference type="Pfam" id="PF00753">
    <property type="entry name" value="Lactamase_B"/>
    <property type="match status" value="1"/>
</dbReference>
<dbReference type="InterPro" id="IPR051453">
    <property type="entry name" value="MBL_Glyoxalase_II"/>
</dbReference>
<feature type="domain" description="Metallo-beta-lactamase" evidence="2">
    <location>
        <begin position="41"/>
        <end position="233"/>
    </location>
</feature>
<dbReference type="InterPro" id="IPR036866">
    <property type="entry name" value="RibonucZ/Hydroxyglut_hydro"/>
</dbReference>
<accession>A0AA41U950</accession>
<dbReference type="InterPro" id="IPR001279">
    <property type="entry name" value="Metallo-B-lactamas"/>
</dbReference>
<feature type="region of interest" description="Disordered" evidence="1">
    <location>
        <begin position="1"/>
        <end position="20"/>
    </location>
</feature>
<dbReference type="PANTHER" id="PTHR46233">
    <property type="entry name" value="HYDROXYACYLGLUTATHIONE HYDROLASE GLOC"/>
    <property type="match status" value="1"/>
</dbReference>
<dbReference type="CDD" id="cd06262">
    <property type="entry name" value="metallo-hydrolase-like_MBL-fold"/>
    <property type="match status" value="1"/>
</dbReference>